<keyword evidence="1" id="KW-1133">Transmembrane helix</keyword>
<keyword evidence="1" id="KW-0812">Transmembrane</keyword>
<reference evidence="3" key="1">
    <citation type="journal article" date="2019" name="Int. J. Syst. Evol. Microbiol.">
        <title>The Global Catalogue of Microorganisms (GCM) 10K type strain sequencing project: providing services to taxonomists for standard genome sequencing and annotation.</title>
        <authorList>
            <consortium name="The Broad Institute Genomics Platform"/>
            <consortium name="The Broad Institute Genome Sequencing Center for Infectious Disease"/>
            <person name="Wu L."/>
            <person name="Ma J."/>
        </authorList>
    </citation>
    <scope>NUCLEOTIDE SEQUENCE [LARGE SCALE GENOMIC DNA]</scope>
    <source>
        <strain evidence="3">KCTC 52165</strain>
    </source>
</reference>
<accession>A0ABV7K7G8</accession>
<comment type="caution">
    <text evidence="2">The sequence shown here is derived from an EMBL/GenBank/DDBJ whole genome shotgun (WGS) entry which is preliminary data.</text>
</comment>
<evidence type="ECO:0000313" key="2">
    <source>
        <dbReference type="EMBL" id="MFC3204911.1"/>
    </source>
</evidence>
<name>A0ABV7K7G8_9HYPH</name>
<evidence type="ECO:0000256" key="1">
    <source>
        <dbReference type="SAM" id="Phobius"/>
    </source>
</evidence>
<gene>
    <name evidence="2" type="ORF">ACFOHJ_01690</name>
</gene>
<keyword evidence="3" id="KW-1185">Reference proteome</keyword>
<feature type="transmembrane region" description="Helical" evidence="1">
    <location>
        <begin position="86"/>
        <end position="104"/>
    </location>
</feature>
<organism evidence="2 3">
    <name type="scientific">Aquamicrobium soli</name>
    <dbReference type="NCBI Taxonomy" id="1811518"/>
    <lineage>
        <taxon>Bacteria</taxon>
        <taxon>Pseudomonadati</taxon>
        <taxon>Pseudomonadota</taxon>
        <taxon>Alphaproteobacteria</taxon>
        <taxon>Hyphomicrobiales</taxon>
        <taxon>Phyllobacteriaceae</taxon>
        <taxon>Aquamicrobium</taxon>
    </lineage>
</organism>
<dbReference type="RefSeq" id="WP_378217822.1">
    <property type="nucleotide sequence ID" value="NZ_JBHRTK010000001.1"/>
</dbReference>
<proteinExistence type="predicted"/>
<feature type="transmembrane region" description="Helical" evidence="1">
    <location>
        <begin position="6"/>
        <end position="25"/>
    </location>
</feature>
<protein>
    <submittedName>
        <fullName evidence="2">Uncharacterized protein</fullName>
    </submittedName>
</protein>
<feature type="transmembrane region" description="Helical" evidence="1">
    <location>
        <begin position="34"/>
        <end position="55"/>
    </location>
</feature>
<dbReference type="Proteomes" id="UP001595583">
    <property type="component" value="Unassembled WGS sequence"/>
</dbReference>
<keyword evidence="1" id="KW-0472">Membrane</keyword>
<sequence length="123" mass="13308">MGGAMGTFFWSLTAAFVVAMTTLAYRKPKEYSRFLIGILLLLVAVIAGGMIYGAGYQNGALDTQRYLSKHEGGYYESEPFPFDGTAAFFLGWGLGLYLIVLAYLPSILGTMDEGADRNGKDAP</sequence>
<evidence type="ECO:0000313" key="3">
    <source>
        <dbReference type="Proteomes" id="UP001595583"/>
    </source>
</evidence>
<dbReference type="EMBL" id="JBHRTK010000001">
    <property type="protein sequence ID" value="MFC3204911.1"/>
    <property type="molecule type" value="Genomic_DNA"/>
</dbReference>